<dbReference type="GO" id="GO:0044569">
    <property type="term" value="C:[Ni-Fe] hydrogenase complex"/>
    <property type="evidence" value="ECO:0007669"/>
    <property type="project" value="TreeGrafter"/>
</dbReference>
<dbReference type="InterPro" id="IPR001821">
    <property type="entry name" value="NiFe_hydrogenase_ssu"/>
</dbReference>
<evidence type="ECO:0000256" key="8">
    <source>
        <dbReference type="ARBA" id="ARBA00022723"/>
    </source>
</evidence>
<dbReference type="PANTHER" id="PTHR30013">
    <property type="entry name" value="NIFE / NIFESE HYDROGENASE SMALL SUBUNIT FAMILY MEMBER"/>
    <property type="match status" value="1"/>
</dbReference>
<dbReference type="Gene3D" id="4.10.480.10">
    <property type="entry name" value="Cytochrome-c3 hydrogenase, C-terminal domain"/>
    <property type="match status" value="1"/>
</dbReference>
<dbReference type="GO" id="GO:0046872">
    <property type="term" value="F:metal ion binding"/>
    <property type="evidence" value="ECO:0007669"/>
    <property type="project" value="UniProtKB-KW"/>
</dbReference>
<accession>A0A126QP60</accession>
<dbReference type="AlphaFoldDB" id="A0A126QP60"/>
<comment type="subcellular location">
    <subcellularLocation>
        <location evidence="3">Periplasm</location>
    </subcellularLocation>
</comment>
<dbReference type="GO" id="GO:0042597">
    <property type="term" value="C:periplasmic space"/>
    <property type="evidence" value="ECO:0007669"/>
    <property type="project" value="UniProtKB-SubCell"/>
</dbReference>
<evidence type="ECO:0000256" key="16">
    <source>
        <dbReference type="PIRSR" id="PIRSR000310-1"/>
    </source>
</evidence>
<evidence type="ECO:0000313" key="21">
    <source>
        <dbReference type="Proteomes" id="UP000055611"/>
    </source>
</evidence>
<feature type="binding site" evidence="16">
    <location>
        <position position="299"/>
    </location>
    <ligand>
        <name>[3Fe-4S] cluster</name>
        <dbReference type="ChEBI" id="CHEBI:21137"/>
    </ligand>
</feature>
<dbReference type="GO" id="GO:0051538">
    <property type="term" value="F:3 iron, 4 sulfur cluster binding"/>
    <property type="evidence" value="ECO:0007669"/>
    <property type="project" value="UniProtKB-KW"/>
</dbReference>
<evidence type="ECO:0000256" key="4">
    <source>
        <dbReference type="ARBA" id="ARBA00006605"/>
    </source>
</evidence>
<keyword evidence="11" id="KW-0560">Oxidoreductase</keyword>
<keyword evidence="7 16" id="KW-0004">4Fe-4S</keyword>
<feature type="binding site" evidence="16">
    <location>
        <position position="263"/>
    </location>
    <ligand>
        <name>[4Fe-4S] cluster</name>
        <dbReference type="ChEBI" id="CHEBI:49883"/>
        <label>2</label>
    </ligand>
</feature>
<comment type="subunit">
    <text evidence="5">Heterodimer of a large and a small subunit.</text>
</comment>
<dbReference type="Gene3D" id="3.40.50.700">
    <property type="entry name" value="NADH:ubiquinone oxidoreductase-like, 20kDa subunit"/>
    <property type="match status" value="1"/>
</dbReference>
<dbReference type="SUPFAM" id="SSF56770">
    <property type="entry name" value="HydA/Nqo6-like"/>
    <property type="match status" value="1"/>
</dbReference>
<dbReference type="OrthoDB" id="9766729at2"/>
<comment type="catalytic activity">
    <reaction evidence="15">
        <text>2 Fe(III)-[cytochrome c3] + H2 = 2 Fe(II)-[cytochrome c3] + 2 H(+)</text>
        <dbReference type="Rhea" id="RHEA:20625"/>
        <dbReference type="Rhea" id="RHEA-COMP:11576"/>
        <dbReference type="Rhea" id="RHEA-COMP:11577"/>
        <dbReference type="ChEBI" id="CHEBI:15378"/>
        <dbReference type="ChEBI" id="CHEBI:18276"/>
        <dbReference type="ChEBI" id="CHEBI:29033"/>
        <dbReference type="ChEBI" id="CHEBI:29034"/>
        <dbReference type="EC" id="1.12.2.1"/>
    </reaction>
</comment>
<dbReference type="GO" id="GO:0009061">
    <property type="term" value="P:anaerobic respiration"/>
    <property type="evidence" value="ECO:0007669"/>
    <property type="project" value="TreeGrafter"/>
</dbReference>
<dbReference type="PANTHER" id="PTHR30013:SF7">
    <property type="entry name" value="HYDROGENASE-2 SMALL CHAIN"/>
    <property type="match status" value="1"/>
</dbReference>
<dbReference type="Proteomes" id="UP000295506">
    <property type="component" value="Unassembled WGS sequence"/>
</dbReference>
<feature type="binding site" evidence="16">
    <location>
        <position position="269"/>
    </location>
    <ligand>
        <name>[4Fe-4S] cluster</name>
        <dbReference type="ChEBI" id="CHEBI:49883"/>
        <label>2</label>
    </ligand>
</feature>
<protein>
    <recommendedName>
        <fullName evidence="6">cytochrome-c3 hydrogenase</fullName>
        <ecNumber evidence="6">1.12.2.1</ecNumber>
    </recommendedName>
</protein>
<evidence type="ECO:0000313" key="19">
    <source>
        <dbReference type="EMBL" id="AMK11589.1"/>
    </source>
</evidence>
<feature type="binding site" evidence="16">
    <location>
        <position position="296"/>
    </location>
    <ligand>
        <name>[3Fe-4S] cluster</name>
        <dbReference type="ChEBI" id="CHEBI:21137"/>
    </ligand>
</feature>
<feature type="binding site" evidence="16">
    <location>
        <position position="235"/>
    </location>
    <ligand>
        <name>[4Fe-4S] cluster</name>
        <dbReference type="ChEBI" id="CHEBI:49883"/>
        <label>2</label>
    </ligand>
</feature>
<feature type="domain" description="NADH:ubiquinone oxidoreductase-like 20kDa subunit" evidence="17">
    <location>
        <begin position="65"/>
        <end position="212"/>
    </location>
</feature>
<evidence type="ECO:0000256" key="5">
    <source>
        <dbReference type="ARBA" id="ARBA00011771"/>
    </source>
</evidence>
<dbReference type="InterPro" id="IPR027394">
    <property type="entry name" value="Cytochrome-c3_hydrogenase_C"/>
</dbReference>
<gene>
    <name evidence="19" type="ORF">AWY79_10915</name>
    <name evidence="20" type="ORF">EDC59_103299</name>
</gene>
<evidence type="ECO:0000256" key="15">
    <source>
        <dbReference type="ARBA" id="ARBA00029307"/>
    </source>
</evidence>
<organism evidence="20 22">
    <name type="scientific">Pseudodesulfovibrio indicus</name>
    <dbReference type="NCBI Taxonomy" id="1716143"/>
    <lineage>
        <taxon>Bacteria</taxon>
        <taxon>Pseudomonadati</taxon>
        <taxon>Thermodesulfobacteriota</taxon>
        <taxon>Desulfovibrionia</taxon>
        <taxon>Desulfovibrionales</taxon>
        <taxon>Desulfovibrionaceae</taxon>
    </lineage>
</organism>
<evidence type="ECO:0000256" key="11">
    <source>
        <dbReference type="ARBA" id="ARBA00023002"/>
    </source>
</evidence>
<comment type="similarity">
    <text evidence="4">Belongs to the [NiFe]/[NiFeSe] hydrogenase small subunit family.</text>
</comment>
<evidence type="ECO:0000256" key="6">
    <source>
        <dbReference type="ARBA" id="ARBA00012159"/>
    </source>
</evidence>
<reference evidence="20 22" key="2">
    <citation type="submission" date="2019-03" db="EMBL/GenBank/DDBJ databases">
        <title>Genomic Encyclopedia of Type Strains, Phase IV (KMG-IV): sequencing the most valuable type-strain genomes for metagenomic binning, comparative biology and taxonomic classification.</title>
        <authorList>
            <person name="Goeker M."/>
        </authorList>
    </citation>
    <scope>NUCLEOTIDE SEQUENCE [LARGE SCALE GENOMIC DNA]</scope>
    <source>
        <strain evidence="20 22">DSM 101483</strain>
    </source>
</reference>
<evidence type="ECO:0000256" key="3">
    <source>
        <dbReference type="ARBA" id="ARBA00004418"/>
    </source>
</evidence>
<proteinExistence type="inferred from homology"/>
<dbReference type="PIRSF" id="PIRSF000310">
    <property type="entry name" value="NiFe_hyd_ssu"/>
    <property type="match status" value="1"/>
</dbReference>
<dbReference type="EMBL" id="CP014206">
    <property type="protein sequence ID" value="AMK11589.1"/>
    <property type="molecule type" value="Genomic_DNA"/>
</dbReference>
<reference evidence="19 21" key="1">
    <citation type="journal article" date="2016" name="Front. Microbiol.">
        <title>Genome Sequence of the Piezophilic, Mesophilic Sulfate-Reducing Bacterium Desulfovibrio indicus J2T.</title>
        <authorList>
            <person name="Cao J."/>
            <person name="Maignien L."/>
            <person name="Shao Z."/>
            <person name="Alain K."/>
            <person name="Jebbar M."/>
        </authorList>
    </citation>
    <scope>NUCLEOTIDE SEQUENCE [LARGE SCALE GENOMIC DNA]</scope>
    <source>
        <strain evidence="19 21">J2</strain>
    </source>
</reference>
<keyword evidence="8 16" id="KW-0479">Metal-binding</keyword>
<feature type="binding site" evidence="16">
    <location>
        <position position="238"/>
    </location>
    <ligand>
        <name>[4Fe-4S] cluster</name>
        <dbReference type="ChEBI" id="CHEBI:49883"/>
        <label>2</label>
    </ligand>
</feature>
<keyword evidence="14 16" id="KW-0003">3Fe-4S</keyword>
<dbReference type="GO" id="GO:0016020">
    <property type="term" value="C:membrane"/>
    <property type="evidence" value="ECO:0007669"/>
    <property type="project" value="TreeGrafter"/>
</dbReference>
<dbReference type="InterPro" id="IPR006311">
    <property type="entry name" value="TAT_signal"/>
</dbReference>
<evidence type="ECO:0000259" key="18">
    <source>
        <dbReference type="Pfam" id="PF14720"/>
    </source>
</evidence>
<evidence type="ECO:0000259" key="17">
    <source>
        <dbReference type="Pfam" id="PF01058"/>
    </source>
</evidence>
<dbReference type="GO" id="GO:0047806">
    <property type="term" value="F:cytochrome-c3 hydrogenase activity"/>
    <property type="evidence" value="ECO:0007669"/>
    <property type="project" value="UniProtKB-EC"/>
</dbReference>
<feature type="binding site" evidence="16">
    <location>
        <position position="65"/>
    </location>
    <ligand>
        <name>[4Fe-4S] cluster</name>
        <dbReference type="ChEBI" id="CHEBI:49883"/>
        <label>1</label>
    </ligand>
</feature>
<evidence type="ECO:0000313" key="22">
    <source>
        <dbReference type="Proteomes" id="UP000295506"/>
    </source>
</evidence>
<feature type="domain" description="Cytochrome-c3 hydrogenase C-terminal" evidence="18">
    <location>
        <begin position="230"/>
        <end position="311"/>
    </location>
</feature>
<dbReference type="Proteomes" id="UP000055611">
    <property type="component" value="Chromosome"/>
</dbReference>
<keyword evidence="13 16" id="KW-0411">Iron-sulfur</keyword>
<name>A0A126QP60_9BACT</name>
<dbReference type="Pfam" id="PF14720">
    <property type="entry name" value="NiFe_hyd_SSU_C"/>
    <property type="match status" value="1"/>
</dbReference>
<evidence type="ECO:0000256" key="9">
    <source>
        <dbReference type="ARBA" id="ARBA00022729"/>
    </source>
</evidence>
<dbReference type="InterPro" id="IPR037148">
    <property type="entry name" value="NiFe-Hase_small_C_sf"/>
</dbReference>
<sequence>MPNGNRFDSLKMLAGGKQPSRREFMKFCGLMATFIGMGPAFAPQIAEALTTKKRPSVIYLHCAECTGCTEGLLRAYEPYFDEIIMSTISLDYCETVMAAAGEAAHGALEKAMRNPEGYVCVIEGGIPTYHGGEYGKVGGETMFQLCARVASKAVATIAMGSCASFGGVQAAKPNLSGAKGVNDALAAVGVNAINIAGCPPNPMNFVGTVVHLLTKGMPKLDNWNRPKLFYGDTVHSHCPRQEHFNRGEFAMSFDSPEAKKGWCLYQLGCKGPYTYNNCPTALFNQVNWPVQAGAPCIGCSEPNFWDDYSPFFHPIEDGPKS</sequence>
<dbReference type="EC" id="1.12.2.1" evidence="6"/>
<evidence type="ECO:0000256" key="14">
    <source>
        <dbReference type="ARBA" id="ARBA00023291"/>
    </source>
</evidence>
<dbReference type="InterPro" id="IPR006137">
    <property type="entry name" value="NADH_UbQ_OxRdtase-like_20kDa"/>
</dbReference>
<dbReference type="InterPro" id="IPR019546">
    <property type="entry name" value="TAT_signal_bac_arc"/>
</dbReference>
<dbReference type="GO" id="GO:0009375">
    <property type="term" value="C:ferredoxin hydrogenase complex"/>
    <property type="evidence" value="ECO:0007669"/>
    <property type="project" value="InterPro"/>
</dbReference>
<feature type="binding site" evidence="16">
    <location>
        <position position="68"/>
    </location>
    <ligand>
        <name>[4Fe-4S] cluster</name>
        <dbReference type="ChEBI" id="CHEBI:49883"/>
        <label>1</label>
    </ligand>
</feature>
<dbReference type="NCBIfam" id="TIGR01409">
    <property type="entry name" value="TAT_signal_seq"/>
    <property type="match status" value="1"/>
</dbReference>
<evidence type="ECO:0000256" key="7">
    <source>
        <dbReference type="ARBA" id="ARBA00022485"/>
    </source>
</evidence>
<dbReference type="KEGG" id="dej:AWY79_10915"/>
<dbReference type="EMBL" id="SOBK01000003">
    <property type="protein sequence ID" value="TDT89996.1"/>
    <property type="molecule type" value="Genomic_DNA"/>
</dbReference>
<evidence type="ECO:0000256" key="1">
    <source>
        <dbReference type="ARBA" id="ARBA00001927"/>
    </source>
</evidence>
<feature type="binding site" evidence="16">
    <location>
        <position position="162"/>
    </location>
    <ligand>
        <name>[4Fe-4S] cluster</name>
        <dbReference type="ChEBI" id="CHEBI:49883"/>
        <label>1</label>
    </ligand>
</feature>
<comment type="cofactor">
    <cofactor evidence="1">
        <name>[3Fe-4S] cluster</name>
        <dbReference type="ChEBI" id="CHEBI:21137"/>
    </cofactor>
</comment>
<dbReference type="GO" id="GO:0051539">
    <property type="term" value="F:4 iron, 4 sulfur cluster binding"/>
    <property type="evidence" value="ECO:0007669"/>
    <property type="project" value="UniProtKB-KW"/>
</dbReference>
<evidence type="ECO:0000256" key="13">
    <source>
        <dbReference type="ARBA" id="ARBA00023014"/>
    </source>
</evidence>
<dbReference type="GO" id="GO:0009055">
    <property type="term" value="F:electron transfer activity"/>
    <property type="evidence" value="ECO:0007669"/>
    <property type="project" value="TreeGrafter"/>
</dbReference>
<dbReference type="PROSITE" id="PS51318">
    <property type="entry name" value="TAT"/>
    <property type="match status" value="1"/>
</dbReference>
<feature type="binding site" evidence="16">
    <location>
        <position position="278"/>
    </location>
    <ligand>
        <name>[3Fe-4S] cluster</name>
        <dbReference type="ChEBI" id="CHEBI:21137"/>
    </ligand>
</feature>
<dbReference type="InterPro" id="IPR037024">
    <property type="entry name" value="NiFe_Hase_small_N_sf"/>
</dbReference>
<comment type="cofactor">
    <cofactor evidence="2">
        <name>[4Fe-4S] cluster</name>
        <dbReference type="ChEBI" id="CHEBI:49883"/>
    </cofactor>
</comment>
<keyword evidence="21" id="KW-1185">Reference proteome</keyword>
<evidence type="ECO:0000256" key="2">
    <source>
        <dbReference type="ARBA" id="ARBA00001966"/>
    </source>
</evidence>
<evidence type="ECO:0000256" key="12">
    <source>
        <dbReference type="ARBA" id="ARBA00023004"/>
    </source>
</evidence>
<evidence type="ECO:0000313" key="20">
    <source>
        <dbReference type="EMBL" id="TDT89996.1"/>
    </source>
</evidence>
<keyword evidence="9" id="KW-0732">Signal</keyword>
<keyword evidence="12 16" id="KW-0408">Iron</keyword>
<keyword evidence="10" id="KW-0574">Periplasm</keyword>
<feature type="binding site" evidence="16">
    <location>
        <position position="198"/>
    </location>
    <ligand>
        <name>[4Fe-4S] cluster</name>
        <dbReference type="ChEBI" id="CHEBI:49883"/>
        <label>1</label>
    </ligand>
</feature>
<dbReference type="PRINTS" id="PR00614">
    <property type="entry name" value="NIHGNASESMLL"/>
</dbReference>
<evidence type="ECO:0000256" key="10">
    <source>
        <dbReference type="ARBA" id="ARBA00022764"/>
    </source>
</evidence>
<dbReference type="Pfam" id="PF01058">
    <property type="entry name" value="Oxidored_q6"/>
    <property type="match status" value="1"/>
</dbReference>
<dbReference type="GO" id="GO:0008901">
    <property type="term" value="F:ferredoxin hydrogenase activity"/>
    <property type="evidence" value="ECO:0007669"/>
    <property type="project" value="InterPro"/>
</dbReference>
<dbReference type="NCBIfam" id="TIGR00391">
    <property type="entry name" value="hydA"/>
    <property type="match status" value="1"/>
</dbReference>
<dbReference type="RefSeq" id="WP_066803581.1">
    <property type="nucleotide sequence ID" value="NZ_CP014206.1"/>
</dbReference>